<dbReference type="AlphaFoldDB" id="A0A5C1AHL7"/>
<dbReference type="KEGG" id="lrs:PX52LOC_04123"/>
<dbReference type="Proteomes" id="UP000324974">
    <property type="component" value="Chromosome"/>
</dbReference>
<reference evidence="2" key="1">
    <citation type="submission" date="2019-08" db="EMBL/GenBank/DDBJ databases">
        <title>Limnoglobus roseus gen. nov., sp. nov., a novel freshwater planctomycete with a giant genome from the family Gemmataceae.</title>
        <authorList>
            <person name="Kulichevskaya I.S."/>
            <person name="Naumoff D.G."/>
            <person name="Miroshnikov K."/>
            <person name="Ivanova A."/>
            <person name="Philippov D.A."/>
            <person name="Hakobyan A."/>
            <person name="Rijpstra I.C."/>
            <person name="Sinninghe Damste J.S."/>
            <person name="Liesack W."/>
            <person name="Dedysh S.N."/>
        </authorList>
    </citation>
    <scope>NUCLEOTIDE SEQUENCE [LARGE SCALE GENOMIC DNA]</scope>
    <source>
        <strain evidence="2">PX52</strain>
    </source>
</reference>
<proteinExistence type="predicted"/>
<gene>
    <name evidence="1" type="ORF">PX52LOC_04123</name>
</gene>
<sequence>MSFSYRFVIPPALLEGPAAEVPLWIKGQVTIRRRGDDLVVAATLPSIRASLKHLAKAAQWARAAKPVGLALEVDTPRGWGLTEGEIVETLYRNGFTPAEQNARGGVTRWVVDPDADAEGVWAEAKSKAMERAAEWAAAQKGAG</sequence>
<protein>
    <submittedName>
        <fullName evidence="1">Uncharacterized protein</fullName>
    </submittedName>
</protein>
<name>A0A5C1AHL7_9BACT</name>
<accession>A0A5C1AHL7</accession>
<evidence type="ECO:0000313" key="1">
    <source>
        <dbReference type="EMBL" id="QEL17142.1"/>
    </source>
</evidence>
<organism evidence="1 2">
    <name type="scientific">Limnoglobus roseus</name>
    <dbReference type="NCBI Taxonomy" id="2598579"/>
    <lineage>
        <taxon>Bacteria</taxon>
        <taxon>Pseudomonadati</taxon>
        <taxon>Planctomycetota</taxon>
        <taxon>Planctomycetia</taxon>
        <taxon>Gemmatales</taxon>
        <taxon>Gemmataceae</taxon>
        <taxon>Limnoglobus</taxon>
    </lineage>
</organism>
<evidence type="ECO:0000313" key="2">
    <source>
        <dbReference type="Proteomes" id="UP000324974"/>
    </source>
</evidence>
<dbReference type="EMBL" id="CP042425">
    <property type="protein sequence ID" value="QEL17142.1"/>
    <property type="molecule type" value="Genomic_DNA"/>
</dbReference>
<keyword evidence="2" id="KW-1185">Reference proteome</keyword>